<dbReference type="AlphaFoldDB" id="A0A087ECJ0"/>
<keyword evidence="3" id="KW-1185">Reference proteome</keyword>
<reference evidence="2 3" key="1">
    <citation type="submission" date="2014-03" db="EMBL/GenBank/DDBJ databases">
        <title>Genomics of Bifidobacteria.</title>
        <authorList>
            <person name="Ventura M."/>
            <person name="Milani C."/>
            <person name="Lugli G.A."/>
        </authorList>
    </citation>
    <scope>NUCLEOTIDE SEQUENCE [LARGE SCALE GENOMIC DNA]</scope>
    <source>
        <strain evidence="2 3">JCM 13495</strain>
    </source>
</reference>
<feature type="domain" description="NmrA-like" evidence="1">
    <location>
        <begin position="2"/>
        <end position="225"/>
    </location>
</feature>
<dbReference type="InterPro" id="IPR008030">
    <property type="entry name" value="NmrA-like"/>
</dbReference>
<evidence type="ECO:0000313" key="3">
    <source>
        <dbReference type="Proteomes" id="UP000029080"/>
    </source>
</evidence>
<dbReference type="eggNOG" id="COG0702">
    <property type="taxonomic scope" value="Bacteria"/>
</dbReference>
<protein>
    <submittedName>
        <fullName evidence="2">Oxidoreductase</fullName>
        <ecNumber evidence="2">1.6.5.2</ecNumber>
    </submittedName>
</protein>
<dbReference type="Gene3D" id="3.40.50.720">
    <property type="entry name" value="NAD(P)-binding Rossmann-like Domain"/>
    <property type="match status" value="1"/>
</dbReference>
<dbReference type="CDD" id="cd05269">
    <property type="entry name" value="TMR_SDR_a"/>
    <property type="match status" value="1"/>
</dbReference>
<dbReference type="Gene3D" id="3.90.25.10">
    <property type="entry name" value="UDP-galactose 4-epimerase, domain 1"/>
    <property type="match status" value="1"/>
</dbReference>
<dbReference type="Proteomes" id="UP000029080">
    <property type="component" value="Unassembled WGS sequence"/>
</dbReference>
<proteinExistence type="predicted"/>
<dbReference type="OrthoDB" id="3243290at2"/>
<dbReference type="RefSeq" id="WP_044259631.1">
    <property type="nucleotide sequence ID" value="NZ_JGZU01000015.1"/>
</dbReference>
<dbReference type="STRING" id="356829.BITS_0166"/>
<dbReference type="EMBL" id="JGZU01000015">
    <property type="protein sequence ID" value="KFJ05491.1"/>
    <property type="molecule type" value="Genomic_DNA"/>
</dbReference>
<dbReference type="PANTHER" id="PTHR47129">
    <property type="entry name" value="QUINONE OXIDOREDUCTASE 2"/>
    <property type="match status" value="1"/>
</dbReference>
<organism evidence="2 3">
    <name type="scientific">Bifidobacterium tsurumiense</name>
    <dbReference type="NCBI Taxonomy" id="356829"/>
    <lineage>
        <taxon>Bacteria</taxon>
        <taxon>Bacillati</taxon>
        <taxon>Actinomycetota</taxon>
        <taxon>Actinomycetes</taxon>
        <taxon>Bifidobacteriales</taxon>
        <taxon>Bifidobacteriaceae</taxon>
        <taxon>Bifidobacterium</taxon>
    </lineage>
</organism>
<dbReference type="Pfam" id="PF05368">
    <property type="entry name" value="NmrA"/>
    <property type="match status" value="1"/>
</dbReference>
<sequence>MRVAVTGSTGFLGGLVARSLVGHNIPLTLLVRSTARAPQLPDTQVIETAGYADLAGNKEALKDASTVFMVSAAESSDRLEQHKAFINAAGAAGVEHIVYLSFQNAAPNATFTLARTHWHTEEHIRQSGMKFTFLRDSFYQDFLAGLAGDDSVIRGPAGRGCVAAVARTDAAAAAAQILLDPAAHAGKTYTLTGPQALTLDEVAQIISEETGRSVSYHNETVDEAYASRMAWDVPDWQREAWVSTYTAIAAGELEEVTTDICDITGREPLSLRELLRRTR</sequence>
<dbReference type="SUPFAM" id="SSF51735">
    <property type="entry name" value="NAD(P)-binding Rossmann-fold domains"/>
    <property type="match status" value="1"/>
</dbReference>
<gene>
    <name evidence="2" type="ORF">BITS_0166</name>
</gene>
<dbReference type="EC" id="1.6.5.2" evidence="2"/>
<name>A0A087ECJ0_9BIFI</name>
<dbReference type="InterPro" id="IPR052718">
    <property type="entry name" value="NmrA-type_oxidoreductase"/>
</dbReference>
<keyword evidence="2" id="KW-0560">Oxidoreductase</keyword>
<evidence type="ECO:0000313" key="2">
    <source>
        <dbReference type="EMBL" id="KFJ05491.1"/>
    </source>
</evidence>
<evidence type="ECO:0000259" key="1">
    <source>
        <dbReference type="Pfam" id="PF05368"/>
    </source>
</evidence>
<accession>A0A087ECJ0</accession>
<dbReference type="PANTHER" id="PTHR47129:SF1">
    <property type="entry name" value="NMRA-LIKE DOMAIN-CONTAINING PROTEIN"/>
    <property type="match status" value="1"/>
</dbReference>
<comment type="caution">
    <text evidence="2">The sequence shown here is derived from an EMBL/GenBank/DDBJ whole genome shotgun (WGS) entry which is preliminary data.</text>
</comment>
<dbReference type="InterPro" id="IPR036291">
    <property type="entry name" value="NAD(P)-bd_dom_sf"/>
</dbReference>
<dbReference type="GO" id="GO:0003955">
    <property type="term" value="F:NAD(P)H dehydrogenase (quinone) activity"/>
    <property type="evidence" value="ECO:0007669"/>
    <property type="project" value="UniProtKB-EC"/>
</dbReference>